<comment type="caution">
    <text evidence="3">The sequence shown here is derived from an EMBL/GenBank/DDBJ whole genome shotgun (WGS) entry which is preliminary data.</text>
</comment>
<proteinExistence type="predicted"/>
<evidence type="ECO:0000313" key="3">
    <source>
        <dbReference type="EMBL" id="MBP2418613.1"/>
    </source>
</evidence>
<protein>
    <submittedName>
        <fullName evidence="3">Cell division septum initiation protein DivIVA</fullName>
    </submittedName>
</protein>
<gene>
    <name evidence="3" type="ORF">JOF54_003535</name>
</gene>
<name>A0ABS4ZC20_9ACTN</name>
<feature type="region of interest" description="Disordered" evidence="2">
    <location>
        <begin position="135"/>
        <end position="182"/>
    </location>
</feature>
<keyword evidence="3" id="KW-0132">Cell division</keyword>
<dbReference type="RefSeq" id="WP_210058229.1">
    <property type="nucleotide sequence ID" value="NZ_BAAAMH010000001.1"/>
</dbReference>
<dbReference type="Proteomes" id="UP000758168">
    <property type="component" value="Unassembled WGS sequence"/>
</dbReference>
<reference evidence="3 4" key="1">
    <citation type="submission" date="2021-03" db="EMBL/GenBank/DDBJ databases">
        <title>Sequencing the genomes of 1000 actinobacteria strains.</title>
        <authorList>
            <person name="Klenk H.-P."/>
        </authorList>
    </citation>
    <scope>NUCLEOTIDE SEQUENCE [LARGE SCALE GENOMIC DNA]</scope>
    <source>
        <strain evidence="3 4">DSM 12936</strain>
    </source>
</reference>
<evidence type="ECO:0000256" key="2">
    <source>
        <dbReference type="SAM" id="MobiDB-lite"/>
    </source>
</evidence>
<organism evidence="3 4">
    <name type="scientific">Microlunatus capsulatus</name>
    <dbReference type="NCBI Taxonomy" id="99117"/>
    <lineage>
        <taxon>Bacteria</taxon>
        <taxon>Bacillati</taxon>
        <taxon>Actinomycetota</taxon>
        <taxon>Actinomycetes</taxon>
        <taxon>Propionibacteriales</taxon>
        <taxon>Propionibacteriaceae</taxon>
        <taxon>Microlunatus</taxon>
    </lineage>
</organism>
<keyword evidence="1" id="KW-0175">Coiled coil</keyword>
<feature type="coiled-coil region" evidence="1">
    <location>
        <begin position="52"/>
        <end position="90"/>
    </location>
</feature>
<feature type="compositionally biased region" description="Basic and acidic residues" evidence="2">
    <location>
        <begin position="147"/>
        <end position="161"/>
    </location>
</feature>
<evidence type="ECO:0000313" key="4">
    <source>
        <dbReference type="Proteomes" id="UP000758168"/>
    </source>
</evidence>
<feature type="compositionally biased region" description="Low complexity" evidence="2">
    <location>
        <begin position="162"/>
        <end position="182"/>
    </location>
</feature>
<keyword evidence="4" id="KW-1185">Reference proteome</keyword>
<evidence type="ECO:0000256" key="1">
    <source>
        <dbReference type="SAM" id="Coils"/>
    </source>
</evidence>
<dbReference type="GO" id="GO:0051301">
    <property type="term" value="P:cell division"/>
    <property type="evidence" value="ECO:0007669"/>
    <property type="project" value="UniProtKB-KW"/>
</dbReference>
<dbReference type="EMBL" id="JAGIOB010000001">
    <property type="protein sequence ID" value="MBP2418613.1"/>
    <property type="molecule type" value="Genomic_DNA"/>
</dbReference>
<keyword evidence="3" id="KW-0131">Cell cycle</keyword>
<accession>A0ABS4ZC20</accession>
<sequence length="182" mass="19280">MPDQTTAEEKLSRLRELVLNARAMPMSASCVVNRGEVLAAIDEVIDGLPDEISDAQRVIDRSQAKIAEGEAESQRLLARARDEAEALARESQIVKVAEEQAAKITADAEAEAAALRKETDLFIDSRMAGFESVLHKTSSQVRTARARLAERSDLDPADRARATAAAGTTAPAAGAKGTAPGA</sequence>